<keyword evidence="2 5" id="KW-0067">ATP-binding</keyword>
<feature type="compositionally biased region" description="Basic and acidic residues" evidence="3">
    <location>
        <begin position="291"/>
        <end position="314"/>
    </location>
</feature>
<dbReference type="InterPro" id="IPR051309">
    <property type="entry name" value="ABCF_ATPase"/>
</dbReference>
<sequence length="545" mass="57732">MSATLVARGLAGGHAHRTLFEGLDLTVAPGDVVGVVGANGAGKSTLLRLLAGVDEPLAGTVATAPVDAFVGWLPQEHERIEGETVLGYIARRTGCATATEEMERTASLLGSDVPGADDAYASAFDHWMASGAPDLEDRVPAVLAELGLDVGADALMTSLSGGQAARAALAALLLSRFDVVLLDEPTNDLDLAGLERLESFVTGLRQGVVLVSHDREFLARCVTRIVELDLAQNKVAVYDGGYDAFLEERAIARRHAREAYDEFADKKADLVARARVQREWSSQGVRNAMKKSPDNDKIRRKAQGESSEKQAQKVRQMESRIARLEEVEEPRKEWELQFSIAAAPRSSSVVATLNEATLELGGFTFGPASVQVNAGDRIGITGPNGAGKSTLLRLLLGRVAPTSGSASLGASVAIGEIDQARTGLDEALPLGDAFEKAVPSMASGEVRTLLAKFGLKAAQVASPVAALSPGERTRAALALLQARGVNLLVLDEPTNHLDLPAIEQLEQALDSYAGALLLVTHDRRLLDNVALDERWSVEAGRVAPL</sequence>
<reference evidence="6" key="1">
    <citation type="journal article" date="2019" name="Int. J. Syst. Evol. Microbiol.">
        <title>The Global Catalogue of Microorganisms (GCM) 10K type strain sequencing project: providing services to taxonomists for standard genome sequencing and annotation.</title>
        <authorList>
            <consortium name="The Broad Institute Genomics Platform"/>
            <consortium name="The Broad Institute Genome Sequencing Center for Infectious Disease"/>
            <person name="Wu L."/>
            <person name="Ma J."/>
        </authorList>
    </citation>
    <scope>NUCLEOTIDE SEQUENCE [LARGE SCALE GENOMIC DNA]</scope>
    <source>
        <strain evidence="6">CGMCC 4.7371</strain>
    </source>
</reference>
<dbReference type="EMBL" id="BMNI01000012">
    <property type="protein sequence ID" value="GGO93369.1"/>
    <property type="molecule type" value="Genomic_DNA"/>
</dbReference>
<dbReference type="GO" id="GO:0005524">
    <property type="term" value="F:ATP binding"/>
    <property type="evidence" value="ECO:0007669"/>
    <property type="project" value="UniProtKB-KW"/>
</dbReference>
<evidence type="ECO:0000313" key="6">
    <source>
        <dbReference type="Proteomes" id="UP000655410"/>
    </source>
</evidence>
<dbReference type="Gene3D" id="3.40.50.300">
    <property type="entry name" value="P-loop containing nucleotide triphosphate hydrolases"/>
    <property type="match status" value="2"/>
</dbReference>
<dbReference type="PANTHER" id="PTHR42855">
    <property type="entry name" value="ABC TRANSPORTER ATP-BINDING SUBUNIT"/>
    <property type="match status" value="1"/>
</dbReference>
<keyword evidence="1" id="KW-0547">Nucleotide-binding</keyword>
<dbReference type="Proteomes" id="UP000655410">
    <property type="component" value="Unassembled WGS sequence"/>
</dbReference>
<gene>
    <name evidence="5" type="ORF">GCM10011584_31900</name>
</gene>
<name>A0ABQ2NDR6_9ACTN</name>
<dbReference type="NCBIfam" id="NF000355">
    <property type="entry name" value="ribo_prot_ABC_F"/>
    <property type="match status" value="1"/>
</dbReference>
<evidence type="ECO:0000256" key="3">
    <source>
        <dbReference type="SAM" id="MobiDB-lite"/>
    </source>
</evidence>
<evidence type="ECO:0000313" key="5">
    <source>
        <dbReference type="EMBL" id="GGO93369.1"/>
    </source>
</evidence>
<accession>A0ABQ2NDR6</accession>
<dbReference type="PANTHER" id="PTHR42855:SF1">
    <property type="entry name" value="ABC TRANSPORTER DOMAIN-CONTAINING PROTEIN"/>
    <property type="match status" value="1"/>
</dbReference>
<feature type="domain" description="ABC transporter" evidence="4">
    <location>
        <begin position="5"/>
        <end position="264"/>
    </location>
</feature>
<dbReference type="InterPro" id="IPR003593">
    <property type="entry name" value="AAA+_ATPase"/>
</dbReference>
<evidence type="ECO:0000256" key="1">
    <source>
        <dbReference type="ARBA" id="ARBA00022741"/>
    </source>
</evidence>
<dbReference type="InterPro" id="IPR003439">
    <property type="entry name" value="ABC_transporter-like_ATP-bd"/>
</dbReference>
<dbReference type="InterPro" id="IPR027417">
    <property type="entry name" value="P-loop_NTPase"/>
</dbReference>
<evidence type="ECO:0000259" key="4">
    <source>
        <dbReference type="PROSITE" id="PS50893"/>
    </source>
</evidence>
<dbReference type="CDD" id="cd03221">
    <property type="entry name" value="ABCF_EF-3"/>
    <property type="match status" value="1"/>
</dbReference>
<proteinExistence type="predicted"/>
<dbReference type="InterPro" id="IPR017871">
    <property type="entry name" value="ABC_transporter-like_CS"/>
</dbReference>
<organism evidence="5 6">
    <name type="scientific">Nocardioides phosphati</name>
    <dbReference type="NCBI Taxonomy" id="1867775"/>
    <lineage>
        <taxon>Bacteria</taxon>
        <taxon>Bacillati</taxon>
        <taxon>Actinomycetota</taxon>
        <taxon>Actinomycetes</taxon>
        <taxon>Propionibacteriales</taxon>
        <taxon>Nocardioidaceae</taxon>
        <taxon>Nocardioides</taxon>
    </lineage>
</organism>
<evidence type="ECO:0000256" key="2">
    <source>
        <dbReference type="ARBA" id="ARBA00022840"/>
    </source>
</evidence>
<keyword evidence="6" id="KW-1185">Reference proteome</keyword>
<feature type="region of interest" description="Disordered" evidence="3">
    <location>
        <begin position="281"/>
        <end position="314"/>
    </location>
</feature>
<dbReference type="RefSeq" id="WP_188785026.1">
    <property type="nucleotide sequence ID" value="NZ_BMNI01000012.1"/>
</dbReference>
<feature type="domain" description="ABC transporter" evidence="4">
    <location>
        <begin position="344"/>
        <end position="545"/>
    </location>
</feature>
<dbReference type="SUPFAM" id="SSF52540">
    <property type="entry name" value="P-loop containing nucleoside triphosphate hydrolases"/>
    <property type="match status" value="2"/>
</dbReference>
<dbReference type="PROSITE" id="PS50893">
    <property type="entry name" value="ABC_TRANSPORTER_2"/>
    <property type="match status" value="2"/>
</dbReference>
<dbReference type="SMART" id="SM00382">
    <property type="entry name" value="AAA"/>
    <property type="match status" value="2"/>
</dbReference>
<dbReference type="PROSITE" id="PS00211">
    <property type="entry name" value="ABC_TRANSPORTER_1"/>
    <property type="match status" value="1"/>
</dbReference>
<protein>
    <submittedName>
        <fullName evidence="5">Heme ABC transporter ATP-binding protein</fullName>
    </submittedName>
</protein>
<comment type="caution">
    <text evidence="5">The sequence shown here is derived from an EMBL/GenBank/DDBJ whole genome shotgun (WGS) entry which is preliminary data.</text>
</comment>
<dbReference type="Pfam" id="PF00005">
    <property type="entry name" value="ABC_tran"/>
    <property type="match status" value="2"/>
</dbReference>